<dbReference type="AlphaFoldDB" id="A0A2L1GNG3"/>
<dbReference type="Pfam" id="PF00254">
    <property type="entry name" value="FKBP_C"/>
    <property type="match status" value="1"/>
</dbReference>
<dbReference type="EC" id="5.2.1.8" evidence="10"/>
<name>A0A2L1GNG3_9BACT</name>
<feature type="domain" description="PPIase FKBP-type" evidence="11">
    <location>
        <begin position="10"/>
        <end position="84"/>
    </location>
</feature>
<dbReference type="KEGG" id="deo:CAY53_06570"/>
<keyword evidence="5 9" id="KW-0697">Rotamase</keyword>
<evidence type="ECO:0000313" key="13">
    <source>
        <dbReference type="Proteomes" id="UP000239867"/>
    </source>
</evidence>
<evidence type="ECO:0000256" key="8">
    <source>
        <dbReference type="ARBA" id="ARBA00037071"/>
    </source>
</evidence>
<keyword evidence="4" id="KW-0963">Cytoplasm</keyword>
<dbReference type="GO" id="GO:0005737">
    <property type="term" value="C:cytoplasm"/>
    <property type="evidence" value="ECO:0007669"/>
    <property type="project" value="UniProtKB-SubCell"/>
</dbReference>
<evidence type="ECO:0000256" key="4">
    <source>
        <dbReference type="ARBA" id="ARBA00022490"/>
    </source>
</evidence>
<evidence type="ECO:0000256" key="10">
    <source>
        <dbReference type="RuleBase" id="RU003915"/>
    </source>
</evidence>
<evidence type="ECO:0000259" key="11">
    <source>
        <dbReference type="PROSITE" id="PS50059"/>
    </source>
</evidence>
<accession>A0A2L1GNG3</accession>
<comment type="function">
    <text evidence="8">Also involved in hydrogenase metallocenter assembly, probably by participating in the nickel insertion step. This function in hydrogenase biosynthesis requires chaperone activity and the presence of the metal-binding domain, but not PPIase activity.</text>
</comment>
<dbReference type="PROSITE" id="PS50059">
    <property type="entry name" value="FKBP_PPIASE"/>
    <property type="match status" value="1"/>
</dbReference>
<keyword evidence="13" id="KW-1185">Reference proteome</keyword>
<dbReference type="Gene3D" id="3.10.50.40">
    <property type="match status" value="1"/>
</dbReference>
<dbReference type="PANTHER" id="PTHR47861:SF3">
    <property type="entry name" value="FKBP-TYPE PEPTIDYL-PROLYL CIS-TRANS ISOMERASE SLYD"/>
    <property type="match status" value="1"/>
</dbReference>
<keyword evidence="7 9" id="KW-0413">Isomerase</keyword>
<dbReference type="RefSeq" id="WP_017866472.1">
    <property type="nucleotide sequence ID" value="NZ_CP021255.1"/>
</dbReference>
<dbReference type="InterPro" id="IPR046357">
    <property type="entry name" value="PPIase_dom_sf"/>
</dbReference>
<dbReference type="GO" id="GO:0003755">
    <property type="term" value="F:peptidyl-prolyl cis-trans isomerase activity"/>
    <property type="evidence" value="ECO:0007669"/>
    <property type="project" value="UniProtKB-UniRule"/>
</dbReference>
<keyword evidence="6" id="KW-0143">Chaperone</keyword>
<organism evidence="12 13">
    <name type="scientific">Desulfobulbus oralis</name>
    <dbReference type="NCBI Taxonomy" id="1986146"/>
    <lineage>
        <taxon>Bacteria</taxon>
        <taxon>Pseudomonadati</taxon>
        <taxon>Thermodesulfobacteriota</taxon>
        <taxon>Desulfobulbia</taxon>
        <taxon>Desulfobulbales</taxon>
        <taxon>Desulfobulbaceae</taxon>
        <taxon>Desulfobulbus</taxon>
    </lineage>
</organism>
<sequence>MAEQRQARFFDTVSMSYTASVPGGEVIEQVPESAPVTLSLGSGRVLMAVEAAMMGMQVGESRTFNIQPEDAFGRYDPKLKQDVPRAVFGDRIDPQPGMVLALSVERNGRKQQVPATVLAADHQSVTVDYNHPLAGKTITYTVKLLAIGS</sequence>
<dbReference type="GO" id="GO:0042026">
    <property type="term" value="P:protein refolding"/>
    <property type="evidence" value="ECO:0007669"/>
    <property type="project" value="UniProtKB-ARBA"/>
</dbReference>
<dbReference type="PANTHER" id="PTHR47861">
    <property type="entry name" value="FKBP-TYPE PEPTIDYL-PROLYL CIS-TRANS ISOMERASE SLYD"/>
    <property type="match status" value="1"/>
</dbReference>
<evidence type="ECO:0000256" key="3">
    <source>
        <dbReference type="ARBA" id="ARBA00006577"/>
    </source>
</evidence>
<dbReference type="EMBL" id="CP021255">
    <property type="protein sequence ID" value="AVD71188.1"/>
    <property type="molecule type" value="Genomic_DNA"/>
</dbReference>
<dbReference type="Proteomes" id="UP000239867">
    <property type="component" value="Chromosome"/>
</dbReference>
<evidence type="ECO:0000256" key="6">
    <source>
        <dbReference type="ARBA" id="ARBA00023186"/>
    </source>
</evidence>
<evidence type="ECO:0000256" key="5">
    <source>
        <dbReference type="ARBA" id="ARBA00023110"/>
    </source>
</evidence>
<evidence type="ECO:0000256" key="7">
    <source>
        <dbReference type="ARBA" id="ARBA00023235"/>
    </source>
</evidence>
<evidence type="ECO:0000256" key="1">
    <source>
        <dbReference type="ARBA" id="ARBA00000971"/>
    </source>
</evidence>
<evidence type="ECO:0000256" key="9">
    <source>
        <dbReference type="PROSITE-ProRule" id="PRU00277"/>
    </source>
</evidence>
<dbReference type="InterPro" id="IPR001179">
    <property type="entry name" value="PPIase_FKBP_dom"/>
</dbReference>
<dbReference type="SUPFAM" id="SSF54534">
    <property type="entry name" value="FKBP-like"/>
    <property type="match status" value="1"/>
</dbReference>
<comment type="subcellular location">
    <subcellularLocation>
        <location evidence="2">Cytoplasm</location>
    </subcellularLocation>
</comment>
<reference evidence="12 13" key="1">
    <citation type="journal article" date="2018" name="MBio">
        <title>Insights into the evolution of host association through the isolation and characterization of a novel human periodontal pathobiont, Desulfobulbus oralis.</title>
        <authorList>
            <person name="Cross K.L."/>
            <person name="Chirania P."/>
            <person name="Xiong W."/>
            <person name="Beall C.J."/>
            <person name="Elkins J.G."/>
            <person name="Giannone R.J."/>
            <person name="Griffen A.L."/>
            <person name="Guss A.M."/>
            <person name="Hettich R.L."/>
            <person name="Joshi S.S."/>
            <person name="Mokrzan E.M."/>
            <person name="Martin R.K."/>
            <person name="Zhulin I.B."/>
            <person name="Leys E.J."/>
            <person name="Podar M."/>
        </authorList>
    </citation>
    <scope>NUCLEOTIDE SEQUENCE [LARGE SCALE GENOMIC DNA]</scope>
    <source>
        <strain evidence="12 13">ORNL</strain>
    </source>
</reference>
<gene>
    <name evidence="12" type="ORF">CAY53_06570</name>
</gene>
<proteinExistence type="inferred from homology"/>
<protein>
    <recommendedName>
        <fullName evidence="10">Peptidyl-prolyl cis-trans isomerase</fullName>
        <ecNumber evidence="10">5.2.1.8</ecNumber>
    </recommendedName>
</protein>
<evidence type="ECO:0000313" key="12">
    <source>
        <dbReference type="EMBL" id="AVD71188.1"/>
    </source>
</evidence>
<evidence type="ECO:0000256" key="2">
    <source>
        <dbReference type="ARBA" id="ARBA00004496"/>
    </source>
</evidence>
<dbReference type="OrthoDB" id="9808891at2"/>
<comment type="similarity">
    <text evidence="3 10">Belongs to the FKBP-type PPIase family.</text>
</comment>
<comment type="catalytic activity">
    <reaction evidence="1 9 10">
        <text>[protein]-peptidylproline (omega=180) = [protein]-peptidylproline (omega=0)</text>
        <dbReference type="Rhea" id="RHEA:16237"/>
        <dbReference type="Rhea" id="RHEA-COMP:10747"/>
        <dbReference type="Rhea" id="RHEA-COMP:10748"/>
        <dbReference type="ChEBI" id="CHEBI:83833"/>
        <dbReference type="ChEBI" id="CHEBI:83834"/>
        <dbReference type="EC" id="5.2.1.8"/>
    </reaction>
</comment>